<keyword evidence="3" id="KW-0804">Transcription</keyword>
<comment type="caution">
    <text evidence="5">The sequence shown here is derived from an EMBL/GenBank/DDBJ whole genome shotgun (WGS) entry which is preliminary data.</text>
</comment>
<dbReference type="InterPro" id="IPR009057">
    <property type="entry name" value="Homeodomain-like_sf"/>
</dbReference>
<gene>
    <name evidence="5" type="ORF">CVV64_19545</name>
</gene>
<feature type="domain" description="HTH araC/xylS-type" evidence="4">
    <location>
        <begin position="226"/>
        <end position="324"/>
    </location>
</feature>
<dbReference type="Pfam" id="PF12833">
    <property type="entry name" value="HTH_18"/>
    <property type="match status" value="1"/>
</dbReference>
<evidence type="ECO:0000313" key="5">
    <source>
        <dbReference type="EMBL" id="PKK88267.1"/>
    </source>
</evidence>
<evidence type="ECO:0000256" key="1">
    <source>
        <dbReference type="ARBA" id="ARBA00023015"/>
    </source>
</evidence>
<name>A0A2N1PIU1_9BACT</name>
<dbReference type="PANTHER" id="PTHR43130:SF3">
    <property type="entry name" value="HTH-TYPE TRANSCRIPTIONAL REGULATOR RV1931C"/>
    <property type="match status" value="1"/>
</dbReference>
<dbReference type="Proteomes" id="UP000233256">
    <property type="component" value="Unassembled WGS sequence"/>
</dbReference>
<dbReference type="SUPFAM" id="SSF52317">
    <property type="entry name" value="Class I glutamine amidotransferase-like"/>
    <property type="match status" value="1"/>
</dbReference>
<dbReference type="PROSITE" id="PS00041">
    <property type="entry name" value="HTH_ARAC_FAMILY_1"/>
    <property type="match status" value="1"/>
</dbReference>
<reference evidence="5 6" key="1">
    <citation type="journal article" date="2017" name="ISME J.">
        <title>Potential for microbial H2 and metal transformations associated with novel bacteria and archaea in deep terrestrial subsurface sediments.</title>
        <authorList>
            <person name="Hernsdorf A.W."/>
            <person name="Amano Y."/>
            <person name="Miyakawa K."/>
            <person name="Ise K."/>
            <person name="Suzuki Y."/>
            <person name="Anantharaman K."/>
            <person name="Probst A."/>
            <person name="Burstein D."/>
            <person name="Thomas B.C."/>
            <person name="Banfield J.F."/>
        </authorList>
    </citation>
    <scope>NUCLEOTIDE SEQUENCE [LARGE SCALE GENOMIC DNA]</scope>
    <source>
        <strain evidence="5">HGW-Wallbacteria-1</strain>
    </source>
</reference>
<dbReference type="InterPro" id="IPR002818">
    <property type="entry name" value="DJ-1/PfpI"/>
</dbReference>
<dbReference type="Pfam" id="PF01965">
    <property type="entry name" value="DJ-1_PfpI"/>
    <property type="match status" value="1"/>
</dbReference>
<evidence type="ECO:0000256" key="2">
    <source>
        <dbReference type="ARBA" id="ARBA00023125"/>
    </source>
</evidence>
<proteinExistence type="predicted"/>
<dbReference type="InterPro" id="IPR018060">
    <property type="entry name" value="HTH_AraC"/>
</dbReference>
<dbReference type="InterPro" id="IPR029062">
    <property type="entry name" value="Class_I_gatase-like"/>
</dbReference>
<dbReference type="AlphaFoldDB" id="A0A2N1PIU1"/>
<sequence>MADSEILIAIANYPGALQSSVYGLQEMFLLSNSICQSRNSGVKVSSEIVDFTENASDSVSDGASDGASENDSNSAFPSYNAVIIPPGLDPSHYSNPDQKFVDWILRHHASGAIICSACAGTFILASSGILDGRAATTHWGLAALFAEEYPQVRLDIGKILINEGDVITAGGLMSWIDLGLELVAELVDAGVMRQLGKLLVVDTGQREQRYYESFIPRMNHGDQIILSIQNYMNEHFHESITISSLAESNCLSQRTFLRRFIKATGLTPISYLQRIRIQNGCDLIETTDLNFDQISLKVGYEDISAFRKIFVRILGLTPGEFRSRFVGAHACGNLET</sequence>
<accession>A0A2N1PIU1</accession>
<dbReference type="PANTHER" id="PTHR43130">
    <property type="entry name" value="ARAC-FAMILY TRANSCRIPTIONAL REGULATOR"/>
    <property type="match status" value="1"/>
</dbReference>
<dbReference type="PROSITE" id="PS01124">
    <property type="entry name" value="HTH_ARAC_FAMILY_2"/>
    <property type="match status" value="1"/>
</dbReference>
<dbReference type="InterPro" id="IPR018062">
    <property type="entry name" value="HTH_AraC-typ_CS"/>
</dbReference>
<dbReference type="GO" id="GO:0003700">
    <property type="term" value="F:DNA-binding transcription factor activity"/>
    <property type="evidence" value="ECO:0007669"/>
    <property type="project" value="InterPro"/>
</dbReference>
<dbReference type="GO" id="GO:0043565">
    <property type="term" value="F:sequence-specific DNA binding"/>
    <property type="evidence" value="ECO:0007669"/>
    <property type="project" value="InterPro"/>
</dbReference>
<keyword evidence="1" id="KW-0805">Transcription regulation</keyword>
<dbReference type="CDD" id="cd03138">
    <property type="entry name" value="GATase1_AraC_2"/>
    <property type="match status" value="1"/>
</dbReference>
<keyword evidence="2" id="KW-0238">DNA-binding</keyword>
<organism evidence="5 6">
    <name type="scientific">Candidatus Wallbacteria bacterium HGW-Wallbacteria-1</name>
    <dbReference type="NCBI Taxonomy" id="2013854"/>
    <lineage>
        <taxon>Bacteria</taxon>
        <taxon>Candidatus Walliibacteriota</taxon>
    </lineage>
</organism>
<evidence type="ECO:0000256" key="3">
    <source>
        <dbReference type="ARBA" id="ARBA00023163"/>
    </source>
</evidence>
<dbReference type="SMART" id="SM00342">
    <property type="entry name" value="HTH_ARAC"/>
    <property type="match status" value="1"/>
</dbReference>
<evidence type="ECO:0000259" key="4">
    <source>
        <dbReference type="PROSITE" id="PS01124"/>
    </source>
</evidence>
<evidence type="ECO:0000313" key="6">
    <source>
        <dbReference type="Proteomes" id="UP000233256"/>
    </source>
</evidence>
<dbReference type="SUPFAM" id="SSF46689">
    <property type="entry name" value="Homeodomain-like"/>
    <property type="match status" value="2"/>
</dbReference>
<dbReference type="InterPro" id="IPR052158">
    <property type="entry name" value="INH-QAR"/>
</dbReference>
<dbReference type="EMBL" id="PGXC01000055">
    <property type="protein sequence ID" value="PKK88267.1"/>
    <property type="molecule type" value="Genomic_DNA"/>
</dbReference>
<dbReference type="Gene3D" id="1.10.10.60">
    <property type="entry name" value="Homeodomain-like"/>
    <property type="match status" value="2"/>
</dbReference>
<dbReference type="Gene3D" id="3.40.50.880">
    <property type="match status" value="1"/>
</dbReference>
<protein>
    <submittedName>
        <fullName evidence="5">AraC family transcriptional regulator</fullName>
    </submittedName>
</protein>